<organism evidence="2 3">
    <name type="scientific">Aspergillus homomorphus (strain CBS 101889)</name>
    <dbReference type="NCBI Taxonomy" id="1450537"/>
    <lineage>
        <taxon>Eukaryota</taxon>
        <taxon>Fungi</taxon>
        <taxon>Dikarya</taxon>
        <taxon>Ascomycota</taxon>
        <taxon>Pezizomycotina</taxon>
        <taxon>Eurotiomycetes</taxon>
        <taxon>Eurotiomycetidae</taxon>
        <taxon>Eurotiales</taxon>
        <taxon>Aspergillaceae</taxon>
        <taxon>Aspergillus</taxon>
        <taxon>Aspergillus subgen. Circumdati</taxon>
    </lineage>
</organism>
<accession>A0A395I7J7</accession>
<gene>
    <name evidence="2" type="ORF">BO97DRAFT_475504</name>
</gene>
<dbReference type="RefSeq" id="XP_025555050.1">
    <property type="nucleotide sequence ID" value="XM_025700413.1"/>
</dbReference>
<dbReference type="Proteomes" id="UP000248961">
    <property type="component" value="Unassembled WGS sequence"/>
</dbReference>
<name>A0A395I7J7_ASPHC</name>
<feature type="compositionally biased region" description="Basic and acidic residues" evidence="1">
    <location>
        <begin position="7"/>
        <end position="24"/>
    </location>
</feature>
<evidence type="ECO:0000256" key="1">
    <source>
        <dbReference type="SAM" id="MobiDB-lite"/>
    </source>
</evidence>
<dbReference type="GeneID" id="37204702"/>
<dbReference type="AlphaFoldDB" id="A0A395I7J7"/>
<protein>
    <recommendedName>
        <fullName evidence="4">Decapping nuclease</fullName>
    </recommendedName>
</protein>
<evidence type="ECO:0000313" key="2">
    <source>
        <dbReference type="EMBL" id="RAL15896.1"/>
    </source>
</evidence>
<dbReference type="EMBL" id="KZ824270">
    <property type="protein sequence ID" value="RAL15896.1"/>
    <property type="molecule type" value="Genomic_DNA"/>
</dbReference>
<dbReference type="VEuPathDB" id="FungiDB:BO97DRAFT_475504"/>
<evidence type="ECO:0000313" key="3">
    <source>
        <dbReference type="Proteomes" id="UP000248961"/>
    </source>
</evidence>
<dbReference type="PANTHER" id="PTHR35179:SF2">
    <property type="entry name" value="START DOMAIN-CONTAINING PROTEIN"/>
    <property type="match status" value="1"/>
</dbReference>
<evidence type="ECO:0008006" key="4">
    <source>
        <dbReference type="Google" id="ProtNLM"/>
    </source>
</evidence>
<dbReference type="STRING" id="1450537.A0A395I7J7"/>
<feature type="region of interest" description="Disordered" evidence="1">
    <location>
        <begin position="1"/>
        <end position="42"/>
    </location>
</feature>
<sequence>MSSNIDFLRRTDRSYPRRGRDGWRGGRSQRSSVPRAPPPPLGEIIATLEYDDLQDDTTKTHHPARITDTQYLTSYNWVRGGSGIIVPGEPPQWTPRPEPSQLQEDSGDYFRDLNAARHPNYPLEPMIRAILADKPDYRVQDLDVVACASTLGNLLRFARGDSLSFRMLVEVIGNTVFFIRRENSPWELITDVHGYGHTFPEAYTTWTKDVRTSESHQRLINYEFANMNVLMRFEADGFLPELVPKSGLAAQENPIHGESDAELEDVLASITAATITTNHSSATIDDRNPSALEISKAGRYIPQCAIFDLKTRSARKSKTDILQEQMSRLWIRQVPHLVLAFHNTGRFDDVRVMDVQENLKNWEESQQPSLQRFAILMQMVTSFVRSAEVGKLEVEHNINGEEKGVLNFRIPGGTVNSVLPPDLIYFPSDISQVYCIVEEVNKI</sequence>
<proteinExistence type="predicted"/>
<dbReference type="OrthoDB" id="5393654at2759"/>
<keyword evidence="3" id="KW-1185">Reference proteome</keyword>
<reference evidence="2 3" key="1">
    <citation type="submission" date="2018-02" db="EMBL/GenBank/DDBJ databases">
        <title>The genomes of Aspergillus section Nigri reveals drivers in fungal speciation.</title>
        <authorList>
            <consortium name="DOE Joint Genome Institute"/>
            <person name="Vesth T.C."/>
            <person name="Nybo J."/>
            <person name="Theobald S."/>
            <person name="Brandl J."/>
            <person name="Frisvad J.C."/>
            <person name="Nielsen K.F."/>
            <person name="Lyhne E.K."/>
            <person name="Kogle M.E."/>
            <person name="Kuo A."/>
            <person name="Riley R."/>
            <person name="Clum A."/>
            <person name="Nolan M."/>
            <person name="Lipzen A."/>
            <person name="Salamov A."/>
            <person name="Henrissat B."/>
            <person name="Wiebenga A."/>
            <person name="De vries R.P."/>
            <person name="Grigoriev I.V."/>
            <person name="Mortensen U.H."/>
            <person name="Andersen M.R."/>
            <person name="Baker S.E."/>
        </authorList>
    </citation>
    <scope>NUCLEOTIDE SEQUENCE [LARGE SCALE GENOMIC DNA]</scope>
    <source>
        <strain evidence="2 3">CBS 101889</strain>
    </source>
</reference>
<dbReference type="PANTHER" id="PTHR35179">
    <property type="entry name" value="PROTEIN CBG02620"/>
    <property type="match status" value="1"/>
</dbReference>